<dbReference type="InterPro" id="IPR027417">
    <property type="entry name" value="P-loop_NTPase"/>
</dbReference>
<evidence type="ECO:0000256" key="13">
    <source>
        <dbReference type="ARBA" id="ARBA00023136"/>
    </source>
</evidence>
<dbReference type="GO" id="GO:0004715">
    <property type="term" value="F:non-membrane spanning protein tyrosine kinase activity"/>
    <property type="evidence" value="ECO:0007669"/>
    <property type="project" value="UniProtKB-EC"/>
</dbReference>
<proteinExistence type="inferred from homology"/>
<evidence type="ECO:0000256" key="7">
    <source>
        <dbReference type="ARBA" id="ARBA00022679"/>
    </source>
</evidence>
<feature type="coiled-coil region" evidence="16">
    <location>
        <begin position="331"/>
        <end position="422"/>
    </location>
</feature>
<keyword evidence="16" id="KW-0175">Coiled coil</keyword>
<evidence type="ECO:0000256" key="1">
    <source>
        <dbReference type="ARBA" id="ARBA00004429"/>
    </source>
</evidence>
<evidence type="ECO:0000256" key="15">
    <source>
        <dbReference type="ARBA" id="ARBA00051245"/>
    </source>
</evidence>
<feature type="transmembrane region" description="Helical" evidence="18">
    <location>
        <begin position="57"/>
        <end position="80"/>
    </location>
</feature>
<evidence type="ECO:0000256" key="3">
    <source>
        <dbReference type="ARBA" id="ARBA00008883"/>
    </source>
</evidence>
<keyword evidence="5" id="KW-1003">Cell membrane</keyword>
<keyword evidence="9" id="KW-0547">Nucleotide-binding</keyword>
<evidence type="ECO:0000256" key="12">
    <source>
        <dbReference type="ARBA" id="ARBA00022989"/>
    </source>
</evidence>
<evidence type="ECO:0000256" key="5">
    <source>
        <dbReference type="ARBA" id="ARBA00022475"/>
    </source>
</evidence>
<name>A0A840UTB8_9BACT</name>
<comment type="caution">
    <text evidence="22">The sequence shown here is derived from an EMBL/GenBank/DDBJ whole genome shotgun (WGS) entry which is preliminary data.</text>
</comment>
<dbReference type="Pfam" id="PF13614">
    <property type="entry name" value="AAA_31"/>
    <property type="match status" value="1"/>
</dbReference>
<dbReference type="GO" id="GO:0005886">
    <property type="term" value="C:plasma membrane"/>
    <property type="evidence" value="ECO:0007669"/>
    <property type="project" value="UniProtKB-SubCell"/>
</dbReference>
<protein>
    <recommendedName>
        <fullName evidence="4">non-specific protein-tyrosine kinase</fullName>
        <ecNumber evidence="4">2.7.10.2</ecNumber>
    </recommendedName>
</protein>
<dbReference type="NCBIfam" id="TIGR01007">
    <property type="entry name" value="eps_fam"/>
    <property type="match status" value="1"/>
</dbReference>
<reference evidence="22 23" key="1">
    <citation type="submission" date="2020-08" db="EMBL/GenBank/DDBJ databases">
        <title>Genomic Encyclopedia of Type Strains, Phase IV (KMG-IV): sequencing the most valuable type-strain genomes for metagenomic binning, comparative biology and taxonomic classification.</title>
        <authorList>
            <person name="Goeker M."/>
        </authorList>
    </citation>
    <scope>NUCLEOTIDE SEQUENCE [LARGE SCALE GENOMIC DNA]</scope>
    <source>
        <strain evidence="22 23">DSM 28570</strain>
    </source>
</reference>
<accession>A0A840UTB8</accession>
<dbReference type="InterPro" id="IPR025669">
    <property type="entry name" value="AAA_dom"/>
</dbReference>
<evidence type="ECO:0000256" key="16">
    <source>
        <dbReference type="SAM" id="Coils"/>
    </source>
</evidence>
<dbReference type="Gene3D" id="3.40.50.300">
    <property type="entry name" value="P-loop containing nucleotide triphosphate hydrolases"/>
    <property type="match status" value="1"/>
</dbReference>
<keyword evidence="14" id="KW-0829">Tyrosine-protein kinase</keyword>
<feature type="domain" description="Tyrosine-protein kinase G-rich" evidence="21">
    <location>
        <begin position="422"/>
        <end position="492"/>
    </location>
</feature>
<dbReference type="PANTHER" id="PTHR32309:SF13">
    <property type="entry name" value="FERRIC ENTEROBACTIN TRANSPORT PROTEIN FEPE"/>
    <property type="match status" value="1"/>
</dbReference>
<evidence type="ECO:0000256" key="14">
    <source>
        <dbReference type="ARBA" id="ARBA00023137"/>
    </source>
</evidence>
<evidence type="ECO:0000256" key="11">
    <source>
        <dbReference type="ARBA" id="ARBA00022840"/>
    </source>
</evidence>
<evidence type="ECO:0000259" key="21">
    <source>
        <dbReference type="Pfam" id="PF13807"/>
    </source>
</evidence>
<dbReference type="EMBL" id="JACHEO010000008">
    <property type="protein sequence ID" value="MBB5348086.1"/>
    <property type="molecule type" value="Genomic_DNA"/>
</dbReference>
<keyword evidence="6" id="KW-0997">Cell inner membrane</keyword>
<dbReference type="InterPro" id="IPR005702">
    <property type="entry name" value="Wzc-like_C"/>
</dbReference>
<comment type="similarity">
    <text evidence="2">Belongs to the CpsD/CapB family.</text>
</comment>
<sequence length="764" mass="85044">MTPDRNRNYPSPDRALIPRGDNPNYLPSTEVREVIPDFNDEIDLRDYLDMLIRRKTAVLSVLAAVFLLTALYTFLATPLFKAQGMVRASSQNQSITTFENVENTNLRTLEFQQTQVNLLQSNQLANRVIAKLDLTTNPVFNPAAATEGEKQSPSLLAGLTGFVRADQQQEDLSVLEEDARNQVLAQNLLSAFKNRLSVTPVRNSELIEVSFVTPDPALTAAITNAAMDEFIQMHMDTGLEASRTAGQFLDKQIRAAQIKLEESELELNEFGRKIGIVSLNPDHNLVIKQLEEVNNSLAKASSDRIAKEAMFKQNQQLDEKSLEQIVNNTLINDLKSQYSTLEAEYRDLGVTFKPGYPKMQQLKAKMDEIAARIDKEKQQIIDSIRNNYETALKTEQYLQASAEEQKQKALELEEKATQYKILEREVETNKSIYQSLLQRSKEIEATVGAAVTNIQIVDRATTPLYPYKPQVAKNLLLGLILGLFLGIGAAFTLEFFDNTVKNPDELADRFHIPVLGLVPYDKEADGDDRKMALRFYSDPRSPVAEALRTTMTSVRLSAADNPPRTILLTSILPDAGKSSMAVNAAFSYLADEESCLIIDVDLRKPSLHKIFQTSRKTKGLSSVLSGIADLDEVITQTDYPGLDLITSGPLPPSSPAELLSSKRMRELLATVAGRYDRIILDGPPYQGFAEILVLSHMVDGVILLVVEGVTPREGIRHFRKAIATVGGRLLGAIINKSGRRKGFGSYGGYKYYTYDYKYGEESAS</sequence>
<dbReference type="InterPro" id="IPR050445">
    <property type="entry name" value="Bact_polysacc_biosynth/exp"/>
</dbReference>
<keyword evidence="23" id="KW-1185">Reference proteome</keyword>
<evidence type="ECO:0000259" key="20">
    <source>
        <dbReference type="Pfam" id="PF13614"/>
    </source>
</evidence>
<dbReference type="RefSeq" id="WP_183350468.1">
    <property type="nucleotide sequence ID" value="NZ_JACHEO010000008.1"/>
</dbReference>
<comment type="subcellular location">
    <subcellularLocation>
        <location evidence="1">Cell inner membrane</location>
        <topology evidence="1">Multi-pass membrane protein</topology>
    </subcellularLocation>
</comment>
<evidence type="ECO:0000259" key="19">
    <source>
        <dbReference type="Pfam" id="PF02706"/>
    </source>
</evidence>
<dbReference type="GO" id="GO:0005524">
    <property type="term" value="F:ATP binding"/>
    <property type="evidence" value="ECO:0007669"/>
    <property type="project" value="UniProtKB-KW"/>
</dbReference>
<feature type="region of interest" description="Disordered" evidence="17">
    <location>
        <begin position="1"/>
        <end position="23"/>
    </location>
</feature>
<dbReference type="CDD" id="cd05387">
    <property type="entry name" value="BY-kinase"/>
    <property type="match status" value="1"/>
</dbReference>
<dbReference type="Pfam" id="PF02706">
    <property type="entry name" value="Wzz"/>
    <property type="match status" value="1"/>
</dbReference>
<organism evidence="22 23">
    <name type="scientific">Desulfoprunum benzoelyticum</name>
    <dbReference type="NCBI Taxonomy" id="1506996"/>
    <lineage>
        <taxon>Bacteria</taxon>
        <taxon>Pseudomonadati</taxon>
        <taxon>Thermodesulfobacteriota</taxon>
        <taxon>Desulfobulbia</taxon>
        <taxon>Desulfobulbales</taxon>
        <taxon>Desulfobulbaceae</taxon>
        <taxon>Desulfoprunum</taxon>
    </lineage>
</organism>
<evidence type="ECO:0000256" key="10">
    <source>
        <dbReference type="ARBA" id="ARBA00022777"/>
    </source>
</evidence>
<evidence type="ECO:0000256" key="9">
    <source>
        <dbReference type="ARBA" id="ARBA00022741"/>
    </source>
</evidence>
<feature type="domain" description="Polysaccharide chain length determinant N-terminal" evidence="19">
    <location>
        <begin position="40"/>
        <end position="132"/>
    </location>
</feature>
<evidence type="ECO:0000313" key="22">
    <source>
        <dbReference type="EMBL" id="MBB5348086.1"/>
    </source>
</evidence>
<feature type="domain" description="AAA" evidence="20">
    <location>
        <begin position="576"/>
        <end position="725"/>
    </location>
</feature>
<dbReference type="PANTHER" id="PTHR32309">
    <property type="entry name" value="TYROSINE-PROTEIN KINASE"/>
    <property type="match status" value="1"/>
</dbReference>
<evidence type="ECO:0000256" key="18">
    <source>
        <dbReference type="SAM" id="Phobius"/>
    </source>
</evidence>
<dbReference type="SUPFAM" id="SSF52540">
    <property type="entry name" value="P-loop containing nucleoside triphosphate hydrolases"/>
    <property type="match status" value="1"/>
</dbReference>
<keyword evidence="7" id="KW-0808">Transferase</keyword>
<comment type="similarity">
    <text evidence="3">Belongs to the etk/wzc family.</text>
</comment>
<gene>
    <name evidence="22" type="ORF">HNQ81_001817</name>
</gene>
<evidence type="ECO:0000256" key="8">
    <source>
        <dbReference type="ARBA" id="ARBA00022692"/>
    </source>
</evidence>
<evidence type="ECO:0000313" key="23">
    <source>
        <dbReference type="Proteomes" id="UP000539642"/>
    </source>
</evidence>
<dbReference type="InterPro" id="IPR003856">
    <property type="entry name" value="LPS_length_determ_N"/>
</dbReference>
<dbReference type="InterPro" id="IPR032807">
    <property type="entry name" value="GNVR"/>
</dbReference>
<evidence type="ECO:0000256" key="2">
    <source>
        <dbReference type="ARBA" id="ARBA00007316"/>
    </source>
</evidence>
<keyword evidence="13 18" id="KW-0472">Membrane</keyword>
<evidence type="ECO:0000256" key="6">
    <source>
        <dbReference type="ARBA" id="ARBA00022519"/>
    </source>
</evidence>
<dbReference type="Pfam" id="PF13807">
    <property type="entry name" value="GNVR"/>
    <property type="match status" value="1"/>
</dbReference>
<dbReference type="Proteomes" id="UP000539642">
    <property type="component" value="Unassembled WGS sequence"/>
</dbReference>
<evidence type="ECO:0000256" key="17">
    <source>
        <dbReference type="SAM" id="MobiDB-lite"/>
    </source>
</evidence>
<keyword evidence="12 18" id="KW-1133">Transmembrane helix</keyword>
<keyword evidence="11" id="KW-0067">ATP-binding</keyword>
<keyword evidence="8 18" id="KW-0812">Transmembrane</keyword>
<evidence type="ECO:0000256" key="4">
    <source>
        <dbReference type="ARBA" id="ARBA00011903"/>
    </source>
</evidence>
<comment type="catalytic activity">
    <reaction evidence="15">
        <text>L-tyrosyl-[protein] + ATP = O-phospho-L-tyrosyl-[protein] + ADP + H(+)</text>
        <dbReference type="Rhea" id="RHEA:10596"/>
        <dbReference type="Rhea" id="RHEA-COMP:10136"/>
        <dbReference type="Rhea" id="RHEA-COMP:20101"/>
        <dbReference type="ChEBI" id="CHEBI:15378"/>
        <dbReference type="ChEBI" id="CHEBI:30616"/>
        <dbReference type="ChEBI" id="CHEBI:46858"/>
        <dbReference type="ChEBI" id="CHEBI:61978"/>
        <dbReference type="ChEBI" id="CHEBI:456216"/>
        <dbReference type="EC" id="2.7.10.2"/>
    </reaction>
</comment>
<keyword evidence="10" id="KW-0418">Kinase</keyword>
<dbReference type="AlphaFoldDB" id="A0A840UTB8"/>
<dbReference type="EC" id="2.7.10.2" evidence="4"/>